<dbReference type="Gene3D" id="2.30.29.30">
    <property type="entry name" value="Pleckstrin-homology domain (PH domain)/Phosphotyrosine-binding domain (PTB)"/>
    <property type="match status" value="1"/>
</dbReference>
<feature type="compositionally biased region" description="Low complexity" evidence="1">
    <location>
        <begin position="270"/>
        <end position="281"/>
    </location>
</feature>
<reference evidence="3 4" key="1">
    <citation type="submission" date="2024-02" db="EMBL/GenBank/DDBJ databases">
        <authorList>
            <person name="Chen Y."/>
            <person name="Shah S."/>
            <person name="Dougan E. K."/>
            <person name="Thang M."/>
            <person name="Chan C."/>
        </authorList>
    </citation>
    <scope>NUCLEOTIDE SEQUENCE [LARGE SCALE GENOMIC DNA]</scope>
</reference>
<organism evidence="3 4">
    <name type="scientific">Durusdinium trenchii</name>
    <dbReference type="NCBI Taxonomy" id="1381693"/>
    <lineage>
        <taxon>Eukaryota</taxon>
        <taxon>Sar</taxon>
        <taxon>Alveolata</taxon>
        <taxon>Dinophyceae</taxon>
        <taxon>Suessiales</taxon>
        <taxon>Symbiodiniaceae</taxon>
        <taxon>Durusdinium</taxon>
    </lineage>
</organism>
<dbReference type="Pfam" id="PF00169">
    <property type="entry name" value="PH"/>
    <property type="match status" value="1"/>
</dbReference>
<evidence type="ECO:0000313" key="3">
    <source>
        <dbReference type="EMBL" id="CAK9028023.1"/>
    </source>
</evidence>
<comment type="caution">
    <text evidence="3">The sequence shown here is derived from an EMBL/GenBank/DDBJ whole genome shotgun (WGS) entry which is preliminary data.</text>
</comment>
<feature type="region of interest" description="Disordered" evidence="1">
    <location>
        <begin position="248"/>
        <end position="285"/>
    </location>
</feature>
<keyword evidence="4" id="KW-1185">Reference proteome</keyword>
<proteinExistence type="predicted"/>
<dbReference type="InterPro" id="IPR011993">
    <property type="entry name" value="PH-like_dom_sf"/>
</dbReference>
<sequence length="818" mass="91071">MPNIAQVNYSNSKLEMERGRSELDAKLRRFSARAESGSPASIARSEQRRASLQETFRSGWTRPPQVVPPAKSTERLHAERRSSSLPSERRGAGEPRRESRGNLLQLPWSQDSATSLADRVTSRSSSGHRTSSSSSLSGRWRFARELPGKELSHEGWLAKRSSGKISGRWQQRYFRLEGCYLRYMQSPSSSVKKTFNLRKAQTLSVAEDQPRELNLDFGHRCWRLRAADAGEARRWLVLLEAGRLMAGSADDGDASDSDADDLQSVCSVPSSNSTTAESFSSMEPLTPKFGAKGRAEKVHWRPAPPPIADTLEVNTQELDQKFDSWLPFTEEAMPPAPATLVCDGLTRALHALWLQLCEACAAALADEKLRLEASRTRPAVAAERAIAALLQGQSDTFAARESLETFLGEYLVRILRRLKHWLEMYDPPADEVAMIAQWLLFQAEPVLFPFCDRAESFAGEPLEHSKQTVLSIEQLLLREWESRSCEEASALCSYIFEGHYVEEAGRVNLAQLLRRLDDAVGAWRPWRSHDAACNRAASVLVATLNAALRSHHAASRALVMEAAKLRTSRRRTLPKMLDVGRQALQELQKVGSCKSDARDQKVSEELVAVAAEDAVQLATFCCSAVPLEGWAGAKKVCEEVLHAFAAAFESEASSLTSALAIIHHHHRRHALKIESFDTLLRKNAGNAGILPPATIREWARFLEGFSDVLQRRIGGSVVELLAFAWVQNFVRAPPQLSVWGNRLFIAFDADEAALTSLAPDSPELQKFVQLINIMRSFLQEGVPRRWQDLGKAERTLQELLAEDQGRALAQALWQSATR</sequence>
<protein>
    <recommendedName>
        <fullName evidence="2">PH domain-containing protein</fullName>
    </recommendedName>
</protein>
<feature type="region of interest" description="Disordered" evidence="1">
    <location>
        <begin position="1"/>
        <end position="20"/>
    </location>
</feature>
<evidence type="ECO:0000259" key="2">
    <source>
        <dbReference type="PROSITE" id="PS50003"/>
    </source>
</evidence>
<dbReference type="EMBL" id="CAXAMM010012113">
    <property type="protein sequence ID" value="CAK9028023.1"/>
    <property type="molecule type" value="Genomic_DNA"/>
</dbReference>
<gene>
    <name evidence="3" type="ORF">SCF082_LOCUS18183</name>
</gene>
<feature type="compositionally biased region" description="Low complexity" evidence="1">
    <location>
        <begin position="122"/>
        <end position="135"/>
    </location>
</feature>
<dbReference type="SUPFAM" id="SSF50729">
    <property type="entry name" value="PH domain-like"/>
    <property type="match status" value="1"/>
</dbReference>
<feature type="compositionally biased region" description="Basic and acidic residues" evidence="1">
    <location>
        <begin position="72"/>
        <end position="100"/>
    </location>
</feature>
<dbReference type="SMART" id="SM00233">
    <property type="entry name" value="PH"/>
    <property type="match status" value="1"/>
</dbReference>
<dbReference type="PROSITE" id="PS50003">
    <property type="entry name" value="PH_DOMAIN"/>
    <property type="match status" value="1"/>
</dbReference>
<name>A0ABP0KPC3_9DINO</name>
<feature type="compositionally biased region" description="Polar residues" evidence="1">
    <location>
        <begin position="1"/>
        <end position="13"/>
    </location>
</feature>
<feature type="domain" description="PH" evidence="2">
    <location>
        <begin position="150"/>
        <end position="244"/>
    </location>
</feature>
<dbReference type="InterPro" id="IPR001849">
    <property type="entry name" value="PH_domain"/>
</dbReference>
<feature type="region of interest" description="Disordered" evidence="1">
    <location>
        <begin position="31"/>
        <end position="135"/>
    </location>
</feature>
<feature type="compositionally biased region" description="Acidic residues" evidence="1">
    <location>
        <begin position="250"/>
        <end position="261"/>
    </location>
</feature>
<dbReference type="Proteomes" id="UP001642464">
    <property type="component" value="Unassembled WGS sequence"/>
</dbReference>
<accession>A0ABP0KPC3</accession>
<evidence type="ECO:0000256" key="1">
    <source>
        <dbReference type="SAM" id="MobiDB-lite"/>
    </source>
</evidence>
<evidence type="ECO:0000313" key="4">
    <source>
        <dbReference type="Proteomes" id="UP001642464"/>
    </source>
</evidence>